<dbReference type="SUPFAM" id="SSF50249">
    <property type="entry name" value="Nucleic acid-binding proteins"/>
    <property type="match status" value="1"/>
</dbReference>
<keyword evidence="6" id="KW-0227">DNA damage</keyword>
<evidence type="ECO:0000256" key="11">
    <source>
        <dbReference type="SAM" id="MobiDB-lite"/>
    </source>
</evidence>
<dbReference type="Gene3D" id="2.40.50.140">
    <property type="entry name" value="Nucleic acid-binding proteins"/>
    <property type="match status" value="1"/>
</dbReference>
<dbReference type="GO" id="GO:0005739">
    <property type="term" value="C:mitochondrion"/>
    <property type="evidence" value="ECO:0007669"/>
    <property type="project" value="TreeGrafter"/>
</dbReference>
<dbReference type="GO" id="GO:0005634">
    <property type="term" value="C:nucleus"/>
    <property type="evidence" value="ECO:0007669"/>
    <property type="project" value="TreeGrafter"/>
</dbReference>
<name>A0A6A3KZF3_9STRA</name>
<keyword evidence="9" id="KW-0234">DNA repair</keyword>
<dbReference type="PROSITE" id="PS00333">
    <property type="entry name" value="DNA_LIGASE_A2"/>
    <property type="match status" value="1"/>
</dbReference>
<dbReference type="PANTHER" id="PTHR45674:SF4">
    <property type="entry name" value="DNA LIGASE 1"/>
    <property type="match status" value="1"/>
</dbReference>
<evidence type="ECO:0000256" key="5">
    <source>
        <dbReference type="ARBA" id="ARBA00022741"/>
    </source>
</evidence>
<keyword evidence="3" id="KW-0132">Cell division</keyword>
<keyword evidence="4" id="KW-0235">DNA replication</keyword>
<organism evidence="13 14">
    <name type="scientific">Phytophthora rubi</name>
    <dbReference type="NCBI Taxonomy" id="129364"/>
    <lineage>
        <taxon>Eukaryota</taxon>
        <taxon>Sar</taxon>
        <taxon>Stramenopiles</taxon>
        <taxon>Oomycota</taxon>
        <taxon>Peronosporomycetes</taxon>
        <taxon>Peronosporales</taxon>
        <taxon>Peronosporaceae</taxon>
        <taxon>Phytophthora</taxon>
    </lineage>
</organism>
<dbReference type="CDD" id="cd07969">
    <property type="entry name" value="OBF_DNA_ligase_I"/>
    <property type="match status" value="1"/>
</dbReference>
<dbReference type="GO" id="GO:0006281">
    <property type="term" value="P:DNA repair"/>
    <property type="evidence" value="ECO:0007669"/>
    <property type="project" value="UniProtKB-KW"/>
</dbReference>
<dbReference type="Gene3D" id="1.10.3260.10">
    <property type="entry name" value="DNA ligase, ATP-dependent, N-terminal domain"/>
    <property type="match status" value="1"/>
</dbReference>
<dbReference type="PANTHER" id="PTHR45674">
    <property type="entry name" value="DNA LIGASE 1/3 FAMILY MEMBER"/>
    <property type="match status" value="1"/>
</dbReference>
<evidence type="ECO:0000256" key="9">
    <source>
        <dbReference type="ARBA" id="ARBA00023204"/>
    </source>
</evidence>
<evidence type="ECO:0000256" key="6">
    <source>
        <dbReference type="ARBA" id="ARBA00022763"/>
    </source>
</evidence>
<evidence type="ECO:0000256" key="3">
    <source>
        <dbReference type="ARBA" id="ARBA00022618"/>
    </source>
</evidence>
<dbReference type="InterPro" id="IPR012340">
    <property type="entry name" value="NA-bd_OB-fold"/>
</dbReference>
<dbReference type="SUPFAM" id="SSF56091">
    <property type="entry name" value="DNA ligase/mRNA capping enzyme, catalytic domain"/>
    <property type="match status" value="1"/>
</dbReference>
<comment type="similarity">
    <text evidence="1">Belongs to the ATP-dependent DNA ligase family.</text>
</comment>
<sequence length="751" mass="83100">MLAIRRRGWLGARLHSSPSRRPQTFLRSLSSSPTSLLPDAANSSPETSSRPHNPGSFASLAHTFAAIEEVKNSRVASVQLLADGYRELLALPTSQELASALYLTASQLAPPYEGVELRFGAKSFVKFLKQLEVETERDSEPHQTLEKLLATFPDYGQATQTLLDSGRILVPAVEGDDEGEPLNITDVHRQLMIMAKDEGAGGVGRKQQFALKLLQQCRSPEERIFLVRMLAHQNLRIGMGEKSILSALAMASFPSSTSCEITDDAASPALGKEWIDCVTLAYAQHPNYRVLAELVHASQQEADMARRIQWLHDEAHPAAGVPVLTMSAYPVSSVAAVLDRVAKSTSRTATCEYKYDGARVQVHLSLPNKGDSAGSVRRIFSRNMEDVTERFSSLLDILKQRLEARNSTRQELAPVSSLIVEGEVVALDRETGTFRPFQVLQTKTTTEFCLFLFDLLAVDGTNLLQKPLRKRRALLHDLLEEQDGYVEFVKHVDIGLSTTIPADEEDTEKNEQALLVRECLEQAVASGCEGLMVKALDDEESAYKAGRRSYSWMKLKHDYLSDEVTTSTSSSKKKSAANTGNGTFLADTLDLVPIGAFYGKGRRAGVFGSFLMATYNSTSGKFETIGKVGTGFSDAQLTEMAERLQKQLLPESNEVPEQYQSLAIRSRHPDVWLSPEEVWEIKATQLTESPSYTCGVGLVIDTPNDEAAARKGLALRFPRFVRYRPDKNPLQATDSEQVVEFFQQQQQQIPH</sequence>
<keyword evidence="5" id="KW-0547">Nucleotide-binding</keyword>
<dbReference type="Pfam" id="PF04679">
    <property type="entry name" value="DNA_ligase_A_C"/>
    <property type="match status" value="1"/>
</dbReference>
<comment type="caution">
    <text evidence="13">The sequence shown here is derived from an EMBL/GenBank/DDBJ whole genome shotgun (WGS) entry which is preliminary data.</text>
</comment>
<dbReference type="InterPro" id="IPR012308">
    <property type="entry name" value="DNA_ligase_ATP-dep_N"/>
</dbReference>
<evidence type="ECO:0000256" key="7">
    <source>
        <dbReference type="ARBA" id="ARBA00022840"/>
    </source>
</evidence>
<dbReference type="SUPFAM" id="SSF117018">
    <property type="entry name" value="ATP-dependent DNA ligase DNA-binding domain"/>
    <property type="match status" value="1"/>
</dbReference>
<evidence type="ECO:0000256" key="8">
    <source>
        <dbReference type="ARBA" id="ARBA00023172"/>
    </source>
</evidence>
<feature type="compositionally biased region" description="Polar residues" evidence="11">
    <location>
        <begin position="41"/>
        <end position="51"/>
    </location>
</feature>
<keyword evidence="7" id="KW-0067">ATP-binding</keyword>
<keyword evidence="8" id="KW-0233">DNA recombination</keyword>
<dbReference type="EMBL" id="QXFU01001093">
    <property type="protein sequence ID" value="KAE9010955.1"/>
    <property type="molecule type" value="Genomic_DNA"/>
</dbReference>
<dbReference type="GO" id="GO:0051301">
    <property type="term" value="P:cell division"/>
    <property type="evidence" value="ECO:0007669"/>
    <property type="project" value="UniProtKB-KW"/>
</dbReference>
<dbReference type="InterPro" id="IPR012309">
    <property type="entry name" value="DNA_ligase_ATP-dep_C"/>
</dbReference>
<dbReference type="Proteomes" id="UP000435112">
    <property type="component" value="Unassembled WGS sequence"/>
</dbReference>
<dbReference type="GO" id="GO:0006273">
    <property type="term" value="P:lagging strand elongation"/>
    <property type="evidence" value="ECO:0007669"/>
    <property type="project" value="TreeGrafter"/>
</dbReference>
<proteinExistence type="inferred from homology"/>
<feature type="compositionally biased region" description="Low complexity" evidence="11">
    <location>
        <begin position="26"/>
        <end position="38"/>
    </location>
</feature>
<dbReference type="GO" id="GO:0005524">
    <property type="term" value="F:ATP binding"/>
    <property type="evidence" value="ECO:0007669"/>
    <property type="project" value="UniProtKB-KW"/>
</dbReference>
<dbReference type="InterPro" id="IPR050191">
    <property type="entry name" value="ATP-dep_DNA_ligase"/>
</dbReference>
<feature type="domain" description="ATP-dependent DNA ligase family profile" evidence="12">
    <location>
        <begin position="441"/>
        <end position="616"/>
    </location>
</feature>
<evidence type="ECO:0000259" key="12">
    <source>
        <dbReference type="PROSITE" id="PS50160"/>
    </source>
</evidence>
<evidence type="ECO:0000313" key="13">
    <source>
        <dbReference type="EMBL" id="KAE9010955.1"/>
    </source>
</evidence>
<dbReference type="InterPro" id="IPR012310">
    <property type="entry name" value="DNA_ligase_ATP-dep_cent"/>
</dbReference>
<accession>A0A6A3KZF3</accession>
<reference evidence="13 14" key="1">
    <citation type="submission" date="2018-09" db="EMBL/GenBank/DDBJ databases">
        <title>Genomic investigation of the strawberry pathogen Phytophthora fragariae indicates pathogenicity is determined by transcriptional variation in three key races.</title>
        <authorList>
            <person name="Adams T.M."/>
            <person name="Armitage A.D."/>
            <person name="Sobczyk M.K."/>
            <person name="Bates H.J."/>
            <person name="Dunwell J.M."/>
            <person name="Nellist C.F."/>
            <person name="Harrison R.J."/>
        </authorList>
    </citation>
    <scope>NUCLEOTIDE SEQUENCE [LARGE SCALE GENOMIC DNA]</scope>
    <source>
        <strain evidence="13 14">SCRP324</strain>
    </source>
</reference>
<keyword evidence="10" id="KW-0131">Cell cycle</keyword>
<feature type="region of interest" description="Disordered" evidence="11">
    <location>
        <begin position="15"/>
        <end position="55"/>
    </location>
</feature>
<evidence type="ECO:0000256" key="4">
    <source>
        <dbReference type="ARBA" id="ARBA00022705"/>
    </source>
</evidence>
<evidence type="ECO:0000313" key="14">
    <source>
        <dbReference type="Proteomes" id="UP000435112"/>
    </source>
</evidence>
<evidence type="ECO:0000256" key="1">
    <source>
        <dbReference type="ARBA" id="ARBA00007572"/>
    </source>
</evidence>
<dbReference type="PROSITE" id="PS00697">
    <property type="entry name" value="DNA_LIGASE_A1"/>
    <property type="match status" value="1"/>
</dbReference>
<protein>
    <recommendedName>
        <fullName evidence="12">ATP-dependent DNA ligase family profile domain-containing protein</fullName>
    </recommendedName>
</protein>
<dbReference type="GO" id="GO:0006310">
    <property type="term" value="P:DNA recombination"/>
    <property type="evidence" value="ECO:0007669"/>
    <property type="project" value="UniProtKB-KW"/>
</dbReference>
<dbReference type="OrthoDB" id="206088at2759"/>
<evidence type="ECO:0000256" key="2">
    <source>
        <dbReference type="ARBA" id="ARBA00022598"/>
    </source>
</evidence>
<dbReference type="InterPro" id="IPR016059">
    <property type="entry name" value="DNA_ligase_ATP-dep_CS"/>
</dbReference>
<gene>
    <name evidence="13" type="ORF">PR002_g15227</name>
</gene>
<dbReference type="Pfam" id="PF01068">
    <property type="entry name" value="DNA_ligase_A_M"/>
    <property type="match status" value="1"/>
</dbReference>
<dbReference type="Pfam" id="PF04675">
    <property type="entry name" value="DNA_ligase_A_N"/>
    <property type="match status" value="1"/>
</dbReference>
<dbReference type="AlphaFoldDB" id="A0A6A3KZF3"/>
<dbReference type="PROSITE" id="PS50160">
    <property type="entry name" value="DNA_LIGASE_A3"/>
    <property type="match status" value="1"/>
</dbReference>
<dbReference type="FunFam" id="2.40.50.140:FF:000062">
    <property type="entry name" value="DNA ligase"/>
    <property type="match status" value="1"/>
</dbReference>
<dbReference type="GO" id="GO:0003910">
    <property type="term" value="F:DNA ligase (ATP) activity"/>
    <property type="evidence" value="ECO:0007669"/>
    <property type="project" value="InterPro"/>
</dbReference>
<dbReference type="Gene3D" id="3.30.470.30">
    <property type="entry name" value="DNA ligase/mRNA capping enzyme"/>
    <property type="match status" value="1"/>
</dbReference>
<dbReference type="InterPro" id="IPR036599">
    <property type="entry name" value="DNA_ligase_N_sf"/>
</dbReference>
<keyword evidence="2" id="KW-0436">Ligase</keyword>
<dbReference type="GO" id="GO:0003677">
    <property type="term" value="F:DNA binding"/>
    <property type="evidence" value="ECO:0007669"/>
    <property type="project" value="InterPro"/>
</dbReference>
<dbReference type="CDD" id="cd07900">
    <property type="entry name" value="Adenylation_DNA_ligase_I_Euk"/>
    <property type="match status" value="1"/>
</dbReference>
<evidence type="ECO:0000256" key="10">
    <source>
        <dbReference type="ARBA" id="ARBA00023306"/>
    </source>
</evidence>